<feature type="compositionally biased region" description="Polar residues" evidence="2">
    <location>
        <begin position="54"/>
        <end position="74"/>
    </location>
</feature>
<feature type="region of interest" description="Disordered" evidence="2">
    <location>
        <begin position="124"/>
        <end position="158"/>
    </location>
</feature>
<evidence type="ECO:0000256" key="3">
    <source>
        <dbReference type="SAM" id="Phobius"/>
    </source>
</evidence>
<dbReference type="GO" id="GO:0031624">
    <property type="term" value="F:ubiquitin conjugating enzyme binding"/>
    <property type="evidence" value="ECO:0007669"/>
    <property type="project" value="TreeGrafter"/>
</dbReference>
<name>A0A6J0PQ24_ELAGV</name>
<gene>
    <name evidence="6" type="primary">LOC105054603</name>
</gene>
<dbReference type="PROSITE" id="PS50089">
    <property type="entry name" value="ZF_RING_2"/>
    <property type="match status" value="1"/>
</dbReference>
<dbReference type="GO" id="GO:0008270">
    <property type="term" value="F:zinc ion binding"/>
    <property type="evidence" value="ECO:0007669"/>
    <property type="project" value="UniProtKB-KW"/>
</dbReference>
<feature type="compositionally biased region" description="Low complexity" evidence="2">
    <location>
        <begin position="133"/>
        <end position="145"/>
    </location>
</feature>
<dbReference type="InParanoid" id="A0A6J0PQ24"/>
<evidence type="ECO:0000313" key="6">
    <source>
        <dbReference type="RefSeq" id="XP_019709752.1"/>
    </source>
</evidence>
<evidence type="ECO:0000256" key="2">
    <source>
        <dbReference type="SAM" id="MobiDB-lite"/>
    </source>
</evidence>
<dbReference type="Gene3D" id="3.30.40.10">
    <property type="entry name" value="Zinc/RING finger domain, C3HC4 (zinc finger)"/>
    <property type="match status" value="1"/>
</dbReference>
<keyword evidence="3" id="KW-0812">Transmembrane</keyword>
<keyword evidence="3" id="KW-1133">Transmembrane helix</keyword>
<feature type="region of interest" description="Disordered" evidence="2">
    <location>
        <begin position="54"/>
        <end position="92"/>
    </location>
</feature>
<dbReference type="InterPro" id="IPR001841">
    <property type="entry name" value="Znf_RING"/>
</dbReference>
<dbReference type="RefSeq" id="XP_019709752.1">
    <property type="nucleotide sequence ID" value="XM_019854193.2"/>
</dbReference>
<dbReference type="GO" id="GO:0004842">
    <property type="term" value="F:ubiquitin-protein transferase activity"/>
    <property type="evidence" value="ECO:0007669"/>
    <property type="project" value="InterPro"/>
</dbReference>
<keyword evidence="3" id="KW-0472">Membrane</keyword>
<dbReference type="AlphaFoldDB" id="A0A6J0PQ24"/>
<dbReference type="Proteomes" id="UP000504607">
    <property type="component" value="Chromosome 12"/>
</dbReference>
<keyword evidence="1" id="KW-0863">Zinc-finger</keyword>
<keyword evidence="5" id="KW-1185">Reference proteome</keyword>
<keyword evidence="1" id="KW-0479">Metal-binding</keyword>
<dbReference type="InterPro" id="IPR033276">
    <property type="entry name" value="BB"/>
</dbReference>
<keyword evidence="1" id="KW-0862">Zinc</keyword>
<feature type="domain" description="RING-type" evidence="4">
    <location>
        <begin position="207"/>
        <end position="237"/>
    </location>
</feature>
<dbReference type="PANTHER" id="PTHR46400">
    <property type="entry name" value="RING/U-BOX SUPERFAMILY PROTEIN"/>
    <property type="match status" value="1"/>
</dbReference>
<accession>A0A6J0PQ24</accession>
<dbReference type="InterPro" id="IPR013083">
    <property type="entry name" value="Znf_RING/FYVE/PHD"/>
</dbReference>
<dbReference type="FunFam" id="3.30.40.10:FF:000226">
    <property type="entry name" value="E3 ubiquitin ligase BIG BROTHER"/>
    <property type="match status" value="1"/>
</dbReference>
<dbReference type="OrthoDB" id="8062037at2759"/>
<reference evidence="6" key="1">
    <citation type="submission" date="2025-08" db="UniProtKB">
        <authorList>
            <consortium name="RefSeq"/>
        </authorList>
    </citation>
    <scope>IDENTIFICATION</scope>
</reference>
<dbReference type="Pfam" id="PF13639">
    <property type="entry name" value="zf-RING_2"/>
    <property type="match status" value="1"/>
</dbReference>
<protein>
    <submittedName>
        <fullName evidence="6">E3 ubiquitin ligase BIG BROTHER-related isoform X1</fullName>
    </submittedName>
</protein>
<proteinExistence type="predicted"/>
<dbReference type="PANTHER" id="PTHR46400:SF11">
    <property type="entry name" value="OS04G0571200 PROTEIN"/>
    <property type="match status" value="1"/>
</dbReference>
<evidence type="ECO:0000313" key="5">
    <source>
        <dbReference type="Proteomes" id="UP000504607"/>
    </source>
</evidence>
<evidence type="ECO:0000259" key="4">
    <source>
        <dbReference type="PROSITE" id="PS50089"/>
    </source>
</evidence>
<dbReference type="GO" id="GO:0016567">
    <property type="term" value="P:protein ubiquitination"/>
    <property type="evidence" value="ECO:0007669"/>
    <property type="project" value="InterPro"/>
</dbReference>
<feature type="transmembrane region" description="Helical" evidence="3">
    <location>
        <begin position="243"/>
        <end position="265"/>
    </location>
</feature>
<organism evidence="5 6">
    <name type="scientific">Elaeis guineensis var. tenera</name>
    <name type="common">Oil palm</name>
    <dbReference type="NCBI Taxonomy" id="51953"/>
    <lineage>
        <taxon>Eukaryota</taxon>
        <taxon>Viridiplantae</taxon>
        <taxon>Streptophyta</taxon>
        <taxon>Embryophyta</taxon>
        <taxon>Tracheophyta</taxon>
        <taxon>Spermatophyta</taxon>
        <taxon>Magnoliopsida</taxon>
        <taxon>Liliopsida</taxon>
        <taxon>Arecaceae</taxon>
        <taxon>Arecoideae</taxon>
        <taxon>Cocoseae</taxon>
        <taxon>Elaeidinae</taxon>
        <taxon>Elaeis</taxon>
    </lineage>
</organism>
<dbReference type="SUPFAM" id="SSF57850">
    <property type="entry name" value="RING/U-box"/>
    <property type="match status" value="1"/>
</dbReference>
<evidence type="ECO:0000256" key="1">
    <source>
        <dbReference type="PROSITE-ProRule" id="PRU00175"/>
    </source>
</evidence>
<dbReference type="GO" id="GO:0046621">
    <property type="term" value="P:negative regulation of organ growth"/>
    <property type="evidence" value="ECO:0007669"/>
    <property type="project" value="InterPro"/>
</dbReference>
<sequence>MVVEFETKGKQQGDVHYFNETVSCVAEENFEELHHDFGDLTLAEVLQDQESVYQSLQRNDAQSELTNASSTSTQNHEHGQSSGGGNPSETMNVDSHLAADEALARQLQELEHLHVDTSFSEFTGTKAGITPAESSVVNSEPNSNNMPDEETRQDNVDPDNMTYEELQSLEEAIGSESRGLSDELISYLLSSRYKTGFFSRKGKHEECVICQSTYKNRDKLITLPCQHYYHSKCISRWLKINKVIFLLNMISVAIISKSTFSVLSLRLSFSHQFSRT</sequence>